<dbReference type="SUPFAM" id="SSF56091">
    <property type="entry name" value="DNA ligase/mRNA capping enzyme, catalytic domain"/>
    <property type="match status" value="1"/>
</dbReference>
<dbReference type="EMBL" id="QGMH01000195">
    <property type="protein sequence ID" value="TVY23212.1"/>
    <property type="molecule type" value="Genomic_DNA"/>
</dbReference>
<dbReference type="OrthoDB" id="10005335at2759"/>
<dbReference type="Pfam" id="PF09414">
    <property type="entry name" value="RNA_ligase"/>
    <property type="match status" value="1"/>
</dbReference>
<evidence type="ECO:0000313" key="2">
    <source>
        <dbReference type="EMBL" id="TVY23212.1"/>
    </source>
</evidence>
<evidence type="ECO:0000313" key="3">
    <source>
        <dbReference type="Proteomes" id="UP000431533"/>
    </source>
</evidence>
<name>A0A8H8TWT5_9HELO</name>
<dbReference type="AlphaFoldDB" id="A0A8H8TWT5"/>
<dbReference type="GeneID" id="41988829"/>
<gene>
    <name evidence="2" type="ORF">LHYA1_G008631</name>
</gene>
<dbReference type="RefSeq" id="XP_031002000.1">
    <property type="nucleotide sequence ID" value="XM_031153551.1"/>
</dbReference>
<keyword evidence="3" id="KW-1185">Reference proteome</keyword>
<proteinExistence type="predicted"/>
<reference evidence="2 3" key="1">
    <citation type="submission" date="2018-05" db="EMBL/GenBank/DDBJ databases">
        <title>Genome sequencing and assembly of the regulated plant pathogen Lachnellula willkommii and related sister species for the development of diagnostic species identification markers.</title>
        <authorList>
            <person name="Giroux E."/>
            <person name="Bilodeau G."/>
        </authorList>
    </citation>
    <scope>NUCLEOTIDE SEQUENCE [LARGE SCALE GENOMIC DNA]</scope>
    <source>
        <strain evidence="2 3">CBS 185.66</strain>
    </source>
</reference>
<feature type="domain" description="RNA ligase" evidence="1">
    <location>
        <begin position="83"/>
        <end position="281"/>
    </location>
</feature>
<dbReference type="Proteomes" id="UP000431533">
    <property type="component" value="Unassembled WGS sequence"/>
</dbReference>
<protein>
    <recommendedName>
        <fullName evidence="1">RNA ligase domain-containing protein</fullName>
    </recommendedName>
</protein>
<evidence type="ECO:0000259" key="1">
    <source>
        <dbReference type="Pfam" id="PF09414"/>
    </source>
</evidence>
<sequence>MGDSTLKSPPSMVEGKLDMEQLQIKDFTAESSILEQPSTLFPKITGKIGDLVKDYNYTLYKLREETGTDTSPTAQNLDTILKLIGTVKLHGAHADIVIHSDNTMQLQSRNVTGLSREKDLYNIAKSILPLEAEVLDLKKRYRERFMELNPGVEIKEEFSTIIAGEWIGPGIQKGVAISDLPRKYFVILSVSINNAWLPNEPYADIHNEAVGIYNISRGGFYHEELVFNDVKRSREKLHAHTLAVEKECPFAKTFGISGVGEGIVWKAEHPLGSDARFWLKTKGLQHQVTNTEKLKNKPGGTELENAKNFAEAAVTVNRLEQGWAYLEEMGIERDMKGIGAFMKWVIHDVEVEERTEIEEMLINQALLKKTMTAMCKSWYMKRLDQM</sequence>
<accession>A0A8H8TWT5</accession>
<comment type="caution">
    <text evidence="2">The sequence shown here is derived from an EMBL/GenBank/DDBJ whole genome shotgun (WGS) entry which is preliminary data.</text>
</comment>
<dbReference type="InterPro" id="IPR021122">
    <property type="entry name" value="RNA_ligase_dom_REL/Rnl2"/>
</dbReference>
<organism evidence="2 3">
    <name type="scientific">Lachnellula hyalina</name>
    <dbReference type="NCBI Taxonomy" id="1316788"/>
    <lineage>
        <taxon>Eukaryota</taxon>
        <taxon>Fungi</taxon>
        <taxon>Dikarya</taxon>
        <taxon>Ascomycota</taxon>
        <taxon>Pezizomycotina</taxon>
        <taxon>Leotiomycetes</taxon>
        <taxon>Helotiales</taxon>
        <taxon>Lachnaceae</taxon>
        <taxon>Lachnellula</taxon>
    </lineage>
</organism>